<gene>
    <name evidence="1" type="ORF">LITE_LOCUS3788</name>
</gene>
<organism evidence="1 2">
    <name type="scientific">Linum tenue</name>
    <dbReference type="NCBI Taxonomy" id="586396"/>
    <lineage>
        <taxon>Eukaryota</taxon>
        <taxon>Viridiplantae</taxon>
        <taxon>Streptophyta</taxon>
        <taxon>Embryophyta</taxon>
        <taxon>Tracheophyta</taxon>
        <taxon>Spermatophyta</taxon>
        <taxon>Magnoliopsida</taxon>
        <taxon>eudicotyledons</taxon>
        <taxon>Gunneridae</taxon>
        <taxon>Pentapetalae</taxon>
        <taxon>rosids</taxon>
        <taxon>fabids</taxon>
        <taxon>Malpighiales</taxon>
        <taxon>Linaceae</taxon>
        <taxon>Linum</taxon>
    </lineage>
</organism>
<reference evidence="1" key="1">
    <citation type="submission" date="2022-08" db="EMBL/GenBank/DDBJ databases">
        <authorList>
            <person name="Gutierrez-Valencia J."/>
        </authorList>
    </citation>
    <scope>NUCLEOTIDE SEQUENCE</scope>
</reference>
<comment type="caution">
    <text evidence="1">The sequence shown here is derived from an EMBL/GenBank/DDBJ whole genome shotgun (WGS) entry which is preliminary data.</text>
</comment>
<protein>
    <recommendedName>
        <fullName evidence="3">Maturase K</fullName>
    </recommendedName>
</protein>
<keyword evidence="2" id="KW-1185">Reference proteome</keyword>
<dbReference type="AlphaFoldDB" id="A0AAV0HD00"/>
<name>A0AAV0HD00_9ROSI</name>
<dbReference type="EMBL" id="CAMGYJ010000002">
    <property type="protein sequence ID" value="CAI0382961.1"/>
    <property type="molecule type" value="Genomic_DNA"/>
</dbReference>
<evidence type="ECO:0000313" key="1">
    <source>
        <dbReference type="EMBL" id="CAI0382961.1"/>
    </source>
</evidence>
<evidence type="ECO:0000313" key="2">
    <source>
        <dbReference type="Proteomes" id="UP001154282"/>
    </source>
</evidence>
<evidence type="ECO:0008006" key="3">
    <source>
        <dbReference type="Google" id="ProtNLM"/>
    </source>
</evidence>
<accession>A0AAV0HD00</accession>
<proteinExistence type="predicted"/>
<feature type="non-terminal residue" evidence="1">
    <location>
        <position position="1"/>
    </location>
</feature>
<sequence>SPPDKTIEKELSAHLAIISDLRSVDSPPPLKLFSPLIGSPILLLLPIEKELSAHLAGSLSPIFNSAIPLLLLSRFLRTDYSEAVFSSRQLSAYRLLPQSIYFLWRRRILFDKKVLLIMNRSFRRYMGQSILGGFLVLVWDQRPRLIWVLLLSQLQ</sequence>
<dbReference type="Proteomes" id="UP001154282">
    <property type="component" value="Unassembled WGS sequence"/>
</dbReference>